<dbReference type="EMBL" id="LRPO01000029">
    <property type="protein sequence ID" value="KWZ81552.1"/>
    <property type="molecule type" value="Genomic_DNA"/>
</dbReference>
<dbReference type="Pfam" id="PF12900">
    <property type="entry name" value="Pyridox_ox_2"/>
    <property type="match status" value="1"/>
</dbReference>
<dbReference type="PATRIC" id="fig|1681.53.peg.1002"/>
<feature type="region of interest" description="Disordered" evidence="1">
    <location>
        <begin position="1"/>
        <end position="32"/>
    </location>
</feature>
<protein>
    <recommendedName>
        <fullName evidence="4">Flavin-nucleotide-binding protein</fullName>
    </recommendedName>
</protein>
<comment type="caution">
    <text evidence="2">The sequence shown here is derived from an EMBL/GenBank/DDBJ whole genome shotgun (WGS) entry which is preliminary data.</text>
</comment>
<sequence>MEREYHQIKPGAAQGAMAMTGLDEARPTRRNNERTVAGCHRMMRRADREVTDCEQIEGIIAACRIVHVGYADAEGLTIVPLNFGYEWQRREGAGTGDELAGLTLYIHSASIGRKLDAIRAAGNALDVAFSMETDCEVIAGRTPCNWGEAFKSVIGNGVASVIDDLDECRKGLRLLMGQQAGMPDIEFTDQQVRSVTVWKIEVRHLTAKIHAKPEPRNARRQAAGE</sequence>
<feature type="compositionally biased region" description="Basic and acidic residues" evidence="1">
    <location>
        <begin position="23"/>
        <end position="32"/>
    </location>
</feature>
<evidence type="ECO:0000313" key="3">
    <source>
        <dbReference type="Proteomes" id="UP000070092"/>
    </source>
</evidence>
<evidence type="ECO:0008006" key="4">
    <source>
        <dbReference type="Google" id="ProtNLM"/>
    </source>
</evidence>
<accession>A0A133KPY2</accession>
<dbReference type="AlphaFoldDB" id="A0A133KPY2"/>
<dbReference type="PANTHER" id="PTHR34071">
    <property type="entry name" value="5-NITROIMIDAZOLE ANTIBIOTICS RESISTANCE PROTEIN, NIMA-FAMILY-RELATED PROTEIN-RELATED"/>
    <property type="match status" value="1"/>
</dbReference>
<dbReference type="PANTHER" id="PTHR34071:SF2">
    <property type="entry name" value="FLAVIN-NUCLEOTIDE-BINDING PROTEIN"/>
    <property type="match status" value="1"/>
</dbReference>
<dbReference type="Gene3D" id="2.30.110.10">
    <property type="entry name" value="Electron Transport, Fmn-binding Protein, Chain A"/>
    <property type="match status" value="1"/>
</dbReference>
<evidence type="ECO:0000313" key="2">
    <source>
        <dbReference type="EMBL" id="KWZ81552.1"/>
    </source>
</evidence>
<proteinExistence type="predicted"/>
<dbReference type="SUPFAM" id="SSF50475">
    <property type="entry name" value="FMN-binding split barrel"/>
    <property type="match status" value="1"/>
</dbReference>
<name>A0A133KPY2_BIFBI</name>
<reference evidence="2 3" key="1">
    <citation type="submission" date="2016-01" db="EMBL/GenBank/DDBJ databases">
        <authorList>
            <person name="Oliw E.H."/>
        </authorList>
    </citation>
    <scope>NUCLEOTIDE SEQUENCE [LARGE SCALE GENOMIC DNA]</scope>
    <source>
        <strain evidence="2 3">MJR8628B</strain>
    </source>
</reference>
<evidence type="ECO:0000256" key="1">
    <source>
        <dbReference type="SAM" id="MobiDB-lite"/>
    </source>
</evidence>
<dbReference type="InterPro" id="IPR012349">
    <property type="entry name" value="Split_barrel_FMN-bd"/>
</dbReference>
<organism evidence="2 3">
    <name type="scientific">Bifidobacterium bifidum</name>
    <dbReference type="NCBI Taxonomy" id="1681"/>
    <lineage>
        <taxon>Bacteria</taxon>
        <taxon>Bacillati</taxon>
        <taxon>Actinomycetota</taxon>
        <taxon>Actinomycetes</taxon>
        <taxon>Bifidobacteriales</taxon>
        <taxon>Bifidobacteriaceae</taxon>
        <taxon>Bifidobacterium</taxon>
    </lineage>
</organism>
<dbReference type="InterPro" id="IPR024747">
    <property type="entry name" value="Pyridox_Oxase-rel"/>
</dbReference>
<gene>
    <name evidence="2" type="ORF">HMPREF3196_01017</name>
</gene>
<dbReference type="Proteomes" id="UP000070092">
    <property type="component" value="Unassembled WGS sequence"/>
</dbReference>